<dbReference type="EMBL" id="FO203503">
    <property type="protein sequence ID" value="CCK80742.1"/>
    <property type="molecule type" value="Genomic_DNA"/>
</dbReference>
<sequence length="87" mass="9883">MERPVELIKITKEVWGTNTELHKAMDEGNWTEVLRCLPPANTNDTHSKVSVGADWALFALENNLVELPKDVEEKLITQIEPLLSRSE</sequence>
<organism evidence="1 2">
    <name type="scientific">Desulfobacula toluolica (strain DSM 7467 / Tol2)</name>
    <dbReference type="NCBI Taxonomy" id="651182"/>
    <lineage>
        <taxon>Bacteria</taxon>
        <taxon>Pseudomonadati</taxon>
        <taxon>Thermodesulfobacteriota</taxon>
        <taxon>Desulfobacteria</taxon>
        <taxon>Desulfobacterales</taxon>
        <taxon>Desulfobacteraceae</taxon>
        <taxon>Desulfobacula</taxon>
    </lineage>
</organism>
<dbReference type="STRING" id="651182.TOL2_C25830"/>
<dbReference type="RefSeq" id="WP_014958048.1">
    <property type="nucleotide sequence ID" value="NC_018645.1"/>
</dbReference>
<reference evidence="1 2" key="1">
    <citation type="journal article" date="2013" name="Environ. Microbiol.">
        <title>Complete genome, catabolic sub-proteomes and key-metabolites of Desulfobacula toluolica Tol2, a marine, aromatic compound-degrading, sulfate-reducing bacterium.</title>
        <authorList>
            <person name="Wohlbrand L."/>
            <person name="Jacob J.H."/>
            <person name="Kube M."/>
            <person name="Mussmann M."/>
            <person name="Jarling R."/>
            <person name="Beck A."/>
            <person name="Amann R."/>
            <person name="Wilkes H."/>
            <person name="Reinhardt R."/>
            <person name="Rabus R."/>
        </authorList>
    </citation>
    <scope>NUCLEOTIDE SEQUENCE [LARGE SCALE GENOMIC DNA]</scope>
    <source>
        <strain evidence="2">DSM 7467 / Tol2</strain>
    </source>
</reference>
<evidence type="ECO:0000313" key="1">
    <source>
        <dbReference type="EMBL" id="CCK80742.1"/>
    </source>
</evidence>
<protein>
    <submittedName>
        <fullName evidence="1">Uncharacterized protein</fullName>
    </submittedName>
</protein>
<dbReference type="AlphaFoldDB" id="K0NPG6"/>
<evidence type="ECO:0000313" key="2">
    <source>
        <dbReference type="Proteomes" id="UP000007347"/>
    </source>
</evidence>
<proteinExistence type="predicted"/>
<gene>
    <name evidence="1" type="ordered locus">TOL2_C25830</name>
</gene>
<accession>K0NPG6</accession>
<name>K0NPG6_DESTT</name>
<dbReference type="HOGENOM" id="CLU_2478342_0_0_7"/>
<dbReference type="Proteomes" id="UP000007347">
    <property type="component" value="Chromosome"/>
</dbReference>
<dbReference type="KEGG" id="dto:TOL2_C25830"/>
<keyword evidence="2" id="KW-1185">Reference proteome</keyword>